<sequence>MELHILALTVCSLFALGFGFAENDNFAFTDKVGQGNFAFAKLFAFADDGSMYRLTKRSLQEPKSNFAFNSNGIRNKFAKHRSSQPNEFAFAFAKRSAPFAKRFALMDDASAEWEEVDSTKPEFAKFAKRAVDSSSDEVALAKFAKFAKFAKRSAADKFAFEQQQPRSLFA</sequence>
<organism evidence="1 2">
    <name type="scientific">Panagrolaimus sp. PS1159</name>
    <dbReference type="NCBI Taxonomy" id="55785"/>
    <lineage>
        <taxon>Eukaryota</taxon>
        <taxon>Metazoa</taxon>
        <taxon>Ecdysozoa</taxon>
        <taxon>Nematoda</taxon>
        <taxon>Chromadorea</taxon>
        <taxon>Rhabditida</taxon>
        <taxon>Tylenchina</taxon>
        <taxon>Panagrolaimomorpha</taxon>
        <taxon>Panagrolaimoidea</taxon>
        <taxon>Panagrolaimidae</taxon>
        <taxon>Panagrolaimus</taxon>
    </lineage>
</organism>
<name>A0AC35GRK4_9BILA</name>
<accession>A0AC35GRK4</accession>
<dbReference type="WBParaSite" id="PS1159_v2.g8032.t1">
    <property type="protein sequence ID" value="PS1159_v2.g8032.t1"/>
    <property type="gene ID" value="PS1159_v2.g8032"/>
</dbReference>
<protein>
    <submittedName>
        <fullName evidence="2">Uncharacterized protein</fullName>
    </submittedName>
</protein>
<reference evidence="2" key="1">
    <citation type="submission" date="2022-11" db="UniProtKB">
        <authorList>
            <consortium name="WormBaseParasite"/>
        </authorList>
    </citation>
    <scope>IDENTIFICATION</scope>
</reference>
<proteinExistence type="predicted"/>
<evidence type="ECO:0000313" key="1">
    <source>
        <dbReference type="Proteomes" id="UP000887580"/>
    </source>
</evidence>
<dbReference type="Proteomes" id="UP000887580">
    <property type="component" value="Unplaced"/>
</dbReference>
<evidence type="ECO:0000313" key="2">
    <source>
        <dbReference type="WBParaSite" id="PS1159_v2.g8032.t1"/>
    </source>
</evidence>